<dbReference type="RefSeq" id="WP_171718515.1">
    <property type="nucleotide sequence ID" value="NZ_WHOB01000059.1"/>
</dbReference>
<organism evidence="2 3">
    <name type="scientific">Paenibacillus phytohabitans</name>
    <dbReference type="NCBI Taxonomy" id="2654978"/>
    <lineage>
        <taxon>Bacteria</taxon>
        <taxon>Bacillati</taxon>
        <taxon>Bacillota</taxon>
        <taxon>Bacilli</taxon>
        <taxon>Bacillales</taxon>
        <taxon>Paenibacillaceae</taxon>
        <taxon>Paenibacillus</taxon>
    </lineage>
</organism>
<dbReference type="InterPro" id="IPR011059">
    <property type="entry name" value="Metal-dep_hydrolase_composite"/>
</dbReference>
<dbReference type="InterPro" id="IPR032466">
    <property type="entry name" value="Metal_Hydrolase"/>
</dbReference>
<reference evidence="2 3" key="1">
    <citation type="submission" date="2019-10" db="EMBL/GenBank/DDBJ databases">
        <title>Description of Paenibacillus terricola sp. nov.</title>
        <authorList>
            <person name="Carlier A."/>
            <person name="Qi S."/>
        </authorList>
    </citation>
    <scope>NUCLEOTIDE SEQUENCE [LARGE SCALE GENOMIC DNA]</scope>
    <source>
        <strain evidence="2 3">LMG 31459</strain>
    </source>
</reference>
<dbReference type="Gene3D" id="3.30.1490.130">
    <property type="entry name" value="D-aminoacylase. Domain 3"/>
    <property type="match status" value="1"/>
</dbReference>
<dbReference type="CDD" id="cd01297">
    <property type="entry name" value="D-aminoacylase"/>
    <property type="match status" value="1"/>
</dbReference>
<dbReference type="SUPFAM" id="SSF51556">
    <property type="entry name" value="Metallo-dependent hydrolases"/>
    <property type="match status" value="1"/>
</dbReference>
<comment type="caution">
    <text evidence="2">The sequence shown here is derived from an EMBL/GenBank/DDBJ whole genome shotgun (WGS) entry which is preliminary data.</text>
</comment>
<accession>A0ABX1YKD5</accession>
<protein>
    <submittedName>
        <fullName evidence="2">Amidohydrolase family protein</fullName>
    </submittedName>
</protein>
<sequence length="537" mass="58813">MLDTLIKNGRIVDGSGNPWFIGDVGMRDGRIAAVGMIDAEAREVIEAGRQVIAPGFIDGHTHSDLMILEQPFSEVKMSQGVTTEVVGNCGLAPAPYHPDRLDMLRSYVEPVIGASDVPWSWRTAGEYMEVLASSRPAENLATYVAHGPLRIAAMGFDNRPAVRQEMAVMKELLEEGMKAGAIGMSIGLLYSPGSYASKEELAELCSVLPRYNGMLAAHIRGEGNNLIASVKEVLWIAERSGVPLQVCHVKAAGRINWGKVNEVLELIVDARARGLDVACDVYPYEAGSTSLTTVLPPWALEGGISAVLDRLRDPVQRGRIREELRHEQTEWDNLVASTGWQSIYVSAAVTAAGQLLEGRHILEISRERGDDPIDCALDLLLQEDGRVSIVYFHMSQADVDHLVAWEHSVIISDSLGCVTGKPHPRTYGTFPRLFAKYVRQDKRLTLEQAVRKVTSFPAQRFKLGKRGLLVPDYQADIVMFDPDTITDGATYLAPTLAPSGISQVWVNGVRTLSHGKRSGERPGELIRAGICKHSCHH</sequence>
<evidence type="ECO:0000313" key="2">
    <source>
        <dbReference type="EMBL" id="NOU80969.1"/>
    </source>
</evidence>
<keyword evidence="3" id="KW-1185">Reference proteome</keyword>
<gene>
    <name evidence="2" type="ORF">GC101_19085</name>
</gene>
<dbReference type="Gene3D" id="2.30.40.10">
    <property type="entry name" value="Urease, subunit C, domain 1"/>
    <property type="match status" value="1"/>
</dbReference>
<dbReference type="EMBL" id="WHOB01000059">
    <property type="protein sequence ID" value="NOU80969.1"/>
    <property type="molecule type" value="Genomic_DNA"/>
</dbReference>
<dbReference type="Proteomes" id="UP000596857">
    <property type="component" value="Unassembled WGS sequence"/>
</dbReference>
<dbReference type="Gene3D" id="3.20.20.140">
    <property type="entry name" value="Metal-dependent hydrolases"/>
    <property type="match status" value="1"/>
</dbReference>
<dbReference type="InterPro" id="IPR050378">
    <property type="entry name" value="Metallo-dep_Hydrolases_sf"/>
</dbReference>
<name>A0ABX1YKD5_9BACL</name>
<dbReference type="SUPFAM" id="SSF51338">
    <property type="entry name" value="Composite domain of metallo-dependent hydrolases"/>
    <property type="match status" value="1"/>
</dbReference>
<dbReference type="InterPro" id="IPR013108">
    <property type="entry name" value="Amidohydro_3"/>
</dbReference>
<dbReference type="InterPro" id="IPR023100">
    <property type="entry name" value="D-aminoacylase_insert_dom_sf"/>
</dbReference>
<evidence type="ECO:0000259" key="1">
    <source>
        <dbReference type="Pfam" id="PF07969"/>
    </source>
</evidence>
<dbReference type="PANTHER" id="PTHR11647:SF1">
    <property type="entry name" value="COLLAPSIN RESPONSE MEDIATOR PROTEIN"/>
    <property type="match status" value="1"/>
</dbReference>
<proteinExistence type="predicted"/>
<dbReference type="Pfam" id="PF07969">
    <property type="entry name" value="Amidohydro_3"/>
    <property type="match status" value="1"/>
</dbReference>
<dbReference type="PANTHER" id="PTHR11647">
    <property type="entry name" value="HYDRANTOINASE/DIHYDROPYRIMIDINASE FAMILY MEMBER"/>
    <property type="match status" value="1"/>
</dbReference>
<feature type="domain" description="Amidohydrolase 3" evidence="1">
    <location>
        <begin position="43"/>
        <end position="510"/>
    </location>
</feature>
<evidence type="ECO:0000313" key="3">
    <source>
        <dbReference type="Proteomes" id="UP000596857"/>
    </source>
</evidence>